<dbReference type="Proteomes" id="UP001569414">
    <property type="component" value="Unassembled WGS sequence"/>
</dbReference>
<protein>
    <submittedName>
        <fullName evidence="2">Uncharacterized protein</fullName>
    </submittedName>
</protein>
<keyword evidence="3" id="KW-1185">Reference proteome</keyword>
<proteinExistence type="predicted"/>
<sequence length="107" mass="10976">MKSLITPAVLLATAGYLGMEGLSLSFSGEAFASAGVVTVSQTQQGQGVEREFSGSGGKKGEILGGSEMMEFDGDVFADVPEQTEIGDRAGQGQRSQSGEDSPGKRQG</sequence>
<reference evidence="2 3" key="1">
    <citation type="submission" date="2024-08" db="EMBL/GenBank/DDBJ databases">
        <authorList>
            <person name="Ishaq N."/>
        </authorList>
    </citation>
    <scope>NUCLEOTIDE SEQUENCE [LARGE SCALE GENOMIC DNA]</scope>
    <source>
        <strain evidence="2 3">JCM 30400</strain>
    </source>
</reference>
<accession>A0ABV4NSE4</accession>
<dbReference type="RefSeq" id="WP_371844609.1">
    <property type="nucleotide sequence ID" value="NZ_JBGMEL010000020.1"/>
</dbReference>
<name>A0ABV4NSE4_9GAMM</name>
<dbReference type="EMBL" id="JBGMEL010000020">
    <property type="protein sequence ID" value="MFA0792215.1"/>
    <property type="molecule type" value="Genomic_DNA"/>
</dbReference>
<evidence type="ECO:0000313" key="2">
    <source>
        <dbReference type="EMBL" id="MFA0792215.1"/>
    </source>
</evidence>
<evidence type="ECO:0000256" key="1">
    <source>
        <dbReference type="SAM" id="MobiDB-lite"/>
    </source>
</evidence>
<comment type="caution">
    <text evidence="2">The sequence shown here is derived from an EMBL/GenBank/DDBJ whole genome shotgun (WGS) entry which is preliminary data.</text>
</comment>
<evidence type="ECO:0000313" key="3">
    <source>
        <dbReference type="Proteomes" id="UP001569414"/>
    </source>
</evidence>
<feature type="region of interest" description="Disordered" evidence="1">
    <location>
        <begin position="42"/>
        <end position="64"/>
    </location>
</feature>
<gene>
    <name evidence="2" type="ORF">ACCI51_16825</name>
</gene>
<feature type="region of interest" description="Disordered" evidence="1">
    <location>
        <begin position="77"/>
        <end position="107"/>
    </location>
</feature>
<organism evidence="2 3">
    <name type="scientific">Microbulbifer echini</name>
    <dbReference type="NCBI Taxonomy" id="1529067"/>
    <lineage>
        <taxon>Bacteria</taxon>
        <taxon>Pseudomonadati</taxon>
        <taxon>Pseudomonadota</taxon>
        <taxon>Gammaproteobacteria</taxon>
        <taxon>Cellvibrionales</taxon>
        <taxon>Microbulbiferaceae</taxon>
        <taxon>Microbulbifer</taxon>
    </lineage>
</organism>